<gene>
    <name evidence="2" type="ORF">K452DRAFT_53575</name>
</gene>
<dbReference type="GeneID" id="54304317"/>
<dbReference type="EMBL" id="ML995490">
    <property type="protein sequence ID" value="KAF2140263.1"/>
    <property type="molecule type" value="Genomic_DNA"/>
</dbReference>
<accession>A0A6A6BA62</accession>
<keyword evidence="1" id="KW-0472">Membrane</keyword>
<protein>
    <submittedName>
        <fullName evidence="2">Uncharacterized protein</fullName>
    </submittedName>
</protein>
<evidence type="ECO:0000256" key="1">
    <source>
        <dbReference type="SAM" id="Phobius"/>
    </source>
</evidence>
<feature type="transmembrane region" description="Helical" evidence="1">
    <location>
        <begin position="180"/>
        <end position="198"/>
    </location>
</feature>
<reference evidence="2" key="1">
    <citation type="journal article" date="2020" name="Stud. Mycol.">
        <title>101 Dothideomycetes genomes: a test case for predicting lifestyles and emergence of pathogens.</title>
        <authorList>
            <person name="Haridas S."/>
            <person name="Albert R."/>
            <person name="Binder M."/>
            <person name="Bloem J."/>
            <person name="Labutti K."/>
            <person name="Salamov A."/>
            <person name="Andreopoulos B."/>
            <person name="Baker S."/>
            <person name="Barry K."/>
            <person name="Bills G."/>
            <person name="Bluhm B."/>
            <person name="Cannon C."/>
            <person name="Castanera R."/>
            <person name="Culley D."/>
            <person name="Daum C."/>
            <person name="Ezra D."/>
            <person name="Gonzalez J."/>
            <person name="Henrissat B."/>
            <person name="Kuo A."/>
            <person name="Liang C."/>
            <person name="Lipzen A."/>
            <person name="Lutzoni F."/>
            <person name="Magnuson J."/>
            <person name="Mondo S."/>
            <person name="Nolan M."/>
            <person name="Ohm R."/>
            <person name="Pangilinan J."/>
            <person name="Park H.-J."/>
            <person name="Ramirez L."/>
            <person name="Alfaro M."/>
            <person name="Sun H."/>
            <person name="Tritt A."/>
            <person name="Yoshinaga Y."/>
            <person name="Zwiers L.-H."/>
            <person name="Turgeon B."/>
            <person name="Goodwin S."/>
            <person name="Spatafora J."/>
            <person name="Crous P."/>
            <person name="Grigoriev I."/>
        </authorList>
    </citation>
    <scope>NUCLEOTIDE SEQUENCE</scope>
    <source>
        <strain evidence="2">CBS 121167</strain>
    </source>
</reference>
<proteinExistence type="predicted"/>
<keyword evidence="1" id="KW-1133">Transmembrane helix</keyword>
<dbReference type="AlphaFoldDB" id="A0A6A6BA62"/>
<keyword evidence="1" id="KW-0812">Transmembrane</keyword>
<name>A0A6A6BA62_9PEZI</name>
<evidence type="ECO:0000313" key="3">
    <source>
        <dbReference type="Proteomes" id="UP000799438"/>
    </source>
</evidence>
<evidence type="ECO:0000313" key="2">
    <source>
        <dbReference type="EMBL" id="KAF2140263.1"/>
    </source>
</evidence>
<keyword evidence="3" id="KW-1185">Reference proteome</keyword>
<dbReference type="RefSeq" id="XP_033395976.1">
    <property type="nucleotide sequence ID" value="XM_033546810.1"/>
</dbReference>
<sequence>MEGLPSHAAAAAAASKVSLLCFALLCFALLACMCARRNGGACHIVAATYTLTHDKSNSSAATSGGGGGGITYLGMYAAPPARTAAPACLPPSTWYPSMFGARVLPSKPLPSCLSCLFVRPPTASLRRPLRLTCPPCIACVRACMRARAYRHTTVQCVAELRGLPYPVASRPRRSVRGRRSRAAGALVLVLVLDFFFSFKNWSRSLGP</sequence>
<organism evidence="2 3">
    <name type="scientific">Aplosporella prunicola CBS 121167</name>
    <dbReference type="NCBI Taxonomy" id="1176127"/>
    <lineage>
        <taxon>Eukaryota</taxon>
        <taxon>Fungi</taxon>
        <taxon>Dikarya</taxon>
        <taxon>Ascomycota</taxon>
        <taxon>Pezizomycotina</taxon>
        <taxon>Dothideomycetes</taxon>
        <taxon>Dothideomycetes incertae sedis</taxon>
        <taxon>Botryosphaeriales</taxon>
        <taxon>Aplosporellaceae</taxon>
        <taxon>Aplosporella</taxon>
    </lineage>
</organism>
<dbReference type="Proteomes" id="UP000799438">
    <property type="component" value="Unassembled WGS sequence"/>
</dbReference>
<feature type="transmembrane region" description="Helical" evidence="1">
    <location>
        <begin position="6"/>
        <end position="30"/>
    </location>
</feature>